<reference evidence="6" key="1">
    <citation type="submission" date="2017-02" db="UniProtKB">
        <authorList>
            <consortium name="WormBaseParasite"/>
        </authorList>
    </citation>
    <scope>IDENTIFICATION</scope>
</reference>
<feature type="domain" description="Phosphodiesterase 4 upstream conserved regions (UCR)" evidence="5">
    <location>
        <begin position="205"/>
        <end position="290"/>
    </location>
</feature>
<dbReference type="AlphaFoldDB" id="A0A0R3WJI9"/>
<name>A0A0R3WJI9_HYDTA</name>
<feature type="compositionally biased region" description="Basic and acidic residues" evidence="4">
    <location>
        <begin position="234"/>
        <end position="246"/>
    </location>
</feature>
<proteinExistence type="predicted"/>
<accession>A0A0R3WJI9</accession>
<organism evidence="6">
    <name type="scientific">Hydatigena taeniaeformis</name>
    <name type="common">Feline tapeworm</name>
    <name type="synonym">Taenia taeniaeformis</name>
    <dbReference type="NCBI Taxonomy" id="6205"/>
    <lineage>
        <taxon>Eukaryota</taxon>
        <taxon>Metazoa</taxon>
        <taxon>Spiralia</taxon>
        <taxon>Lophotrochozoa</taxon>
        <taxon>Platyhelminthes</taxon>
        <taxon>Cestoda</taxon>
        <taxon>Eucestoda</taxon>
        <taxon>Cyclophyllidea</taxon>
        <taxon>Taeniidae</taxon>
        <taxon>Hydatigera</taxon>
    </lineage>
</organism>
<dbReference type="STRING" id="6205.A0A0R3WJI9"/>
<protein>
    <recommendedName>
        <fullName evidence="1">3',5'-cyclic-AMP phosphodiesterase</fullName>
        <ecNumber evidence="1">3.1.4.53</ecNumber>
    </recommendedName>
</protein>
<evidence type="ECO:0000256" key="2">
    <source>
        <dbReference type="ARBA" id="ARBA00022801"/>
    </source>
</evidence>
<dbReference type="WBParaSite" id="TTAC_0000083801-mRNA-1">
    <property type="protein sequence ID" value="TTAC_0000083801-mRNA-1"/>
    <property type="gene ID" value="TTAC_0000083801"/>
</dbReference>
<dbReference type="InterPro" id="IPR040844">
    <property type="entry name" value="PDE4_UCR"/>
</dbReference>
<evidence type="ECO:0000256" key="4">
    <source>
        <dbReference type="SAM" id="MobiDB-lite"/>
    </source>
</evidence>
<dbReference type="Pfam" id="PF18100">
    <property type="entry name" value="PDE4_UCR"/>
    <property type="match status" value="1"/>
</dbReference>
<keyword evidence="2" id="KW-0378">Hydrolase</keyword>
<evidence type="ECO:0000256" key="3">
    <source>
        <dbReference type="ARBA" id="ARBA00023149"/>
    </source>
</evidence>
<sequence length="337" mass="36749">LVSLCCDDCRRPSWNKSNGHATDNPARRHSTPYFEVDLETGRRPTLVVEATARLAVAESVDLEHSRRSSSISAQAVYKPLGGRMSRRKVMPGRKPDSVEVRPRSLETDIPIEGDSSSRCVPTCRKKTGFIKLRSSGSSFRKRILTKKNDRSGFSRLNFMSRSRPKGCGDTTASQMQTVPLNSARMTPSSRRDSLYIFSHTDEPIVTPFAQILASLRKVRANFICLTNVHSSKDSRFGTSHAEEPRRIPCPVTDDPPNSLAVETLEELEWCLERLESIQTHRSVSDMASSKHVGLDPTGSLLLHQYLATATAAAVAAAAAAPAAAASVTVAVTAGSKS</sequence>
<dbReference type="GO" id="GO:0004115">
    <property type="term" value="F:3',5'-cyclic-AMP phosphodiesterase activity"/>
    <property type="evidence" value="ECO:0007669"/>
    <property type="project" value="UniProtKB-EC"/>
</dbReference>
<keyword evidence="3" id="KW-0114">cAMP</keyword>
<evidence type="ECO:0000256" key="1">
    <source>
        <dbReference type="ARBA" id="ARBA00012276"/>
    </source>
</evidence>
<feature type="region of interest" description="Disordered" evidence="4">
    <location>
        <begin position="234"/>
        <end position="254"/>
    </location>
</feature>
<evidence type="ECO:0000313" key="6">
    <source>
        <dbReference type="WBParaSite" id="TTAC_0000083801-mRNA-1"/>
    </source>
</evidence>
<evidence type="ECO:0000259" key="5">
    <source>
        <dbReference type="Pfam" id="PF18100"/>
    </source>
</evidence>
<dbReference type="EC" id="3.1.4.53" evidence="1"/>